<dbReference type="PANTHER" id="PTHR12223">
    <property type="entry name" value="VESICULAR MANNOSE-BINDING LECTIN"/>
    <property type="match status" value="1"/>
</dbReference>
<organism evidence="9 10">
    <name type="scientific">Linnemannia exigua</name>
    <dbReference type="NCBI Taxonomy" id="604196"/>
    <lineage>
        <taxon>Eukaryota</taxon>
        <taxon>Fungi</taxon>
        <taxon>Fungi incertae sedis</taxon>
        <taxon>Mucoromycota</taxon>
        <taxon>Mortierellomycotina</taxon>
        <taxon>Mortierellomycetes</taxon>
        <taxon>Mortierellales</taxon>
        <taxon>Mortierellaceae</taxon>
        <taxon>Linnemannia</taxon>
    </lineage>
</organism>
<feature type="domain" description="L-type lectin-like" evidence="8">
    <location>
        <begin position="33"/>
        <end position="257"/>
    </location>
</feature>
<feature type="signal peptide" evidence="7">
    <location>
        <begin position="1"/>
        <end position="25"/>
    </location>
</feature>
<evidence type="ECO:0000313" key="9">
    <source>
        <dbReference type="EMBL" id="KAG0275502.1"/>
    </source>
</evidence>
<dbReference type="EMBL" id="JAAAIL010000472">
    <property type="protein sequence ID" value="KAG0275502.1"/>
    <property type="molecule type" value="Genomic_DNA"/>
</dbReference>
<dbReference type="CDD" id="cd07308">
    <property type="entry name" value="lectin_leg-like"/>
    <property type="match status" value="1"/>
</dbReference>
<keyword evidence="3 7" id="KW-0732">Signal</keyword>
<dbReference type="AlphaFoldDB" id="A0AAD4DDR4"/>
<name>A0AAD4DDR4_9FUNG</name>
<comment type="subcellular location">
    <subcellularLocation>
        <location evidence="1">Membrane</location>
        <topology evidence="1">Single-pass type I membrane protein</topology>
    </subcellularLocation>
</comment>
<protein>
    <recommendedName>
        <fullName evidence="8">L-type lectin-like domain-containing protein</fullName>
    </recommendedName>
</protein>
<proteinExistence type="predicted"/>
<keyword evidence="4 6" id="KW-1133">Transmembrane helix</keyword>
<evidence type="ECO:0000256" key="2">
    <source>
        <dbReference type="ARBA" id="ARBA00022692"/>
    </source>
</evidence>
<dbReference type="PROSITE" id="PS51328">
    <property type="entry name" value="L_LECTIN_LIKE"/>
    <property type="match status" value="1"/>
</dbReference>
<dbReference type="GO" id="GO:0005789">
    <property type="term" value="C:endoplasmic reticulum membrane"/>
    <property type="evidence" value="ECO:0007669"/>
    <property type="project" value="TreeGrafter"/>
</dbReference>
<dbReference type="GO" id="GO:0005537">
    <property type="term" value="F:D-mannose binding"/>
    <property type="evidence" value="ECO:0007669"/>
    <property type="project" value="TreeGrafter"/>
</dbReference>
<evidence type="ECO:0000259" key="8">
    <source>
        <dbReference type="PROSITE" id="PS51328"/>
    </source>
</evidence>
<evidence type="ECO:0000313" key="10">
    <source>
        <dbReference type="Proteomes" id="UP001194580"/>
    </source>
</evidence>
<comment type="caution">
    <text evidence="9">The sequence shown here is derived from an EMBL/GenBank/DDBJ whole genome shotgun (WGS) entry which is preliminary data.</text>
</comment>
<feature type="transmembrane region" description="Helical" evidence="6">
    <location>
        <begin position="284"/>
        <end position="305"/>
    </location>
</feature>
<dbReference type="GO" id="GO:0000139">
    <property type="term" value="C:Golgi membrane"/>
    <property type="evidence" value="ECO:0007669"/>
    <property type="project" value="TreeGrafter"/>
</dbReference>
<dbReference type="PANTHER" id="PTHR12223:SF45">
    <property type="entry name" value="RE50040P"/>
    <property type="match status" value="1"/>
</dbReference>
<dbReference type="GO" id="GO:0006888">
    <property type="term" value="P:endoplasmic reticulum to Golgi vesicle-mediated transport"/>
    <property type="evidence" value="ECO:0007669"/>
    <property type="project" value="TreeGrafter"/>
</dbReference>
<keyword evidence="10" id="KW-1185">Reference proteome</keyword>
<dbReference type="GO" id="GO:0005793">
    <property type="term" value="C:endoplasmic reticulum-Golgi intermediate compartment"/>
    <property type="evidence" value="ECO:0007669"/>
    <property type="project" value="TreeGrafter"/>
</dbReference>
<accession>A0AAD4DDR4</accession>
<feature type="chain" id="PRO_5042001961" description="L-type lectin-like domain-containing protein" evidence="7">
    <location>
        <begin position="26"/>
        <end position="314"/>
    </location>
</feature>
<dbReference type="Pfam" id="PF03388">
    <property type="entry name" value="Lectin_leg-like"/>
    <property type="match status" value="1"/>
</dbReference>
<evidence type="ECO:0000256" key="4">
    <source>
        <dbReference type="ARBA" id="ARBA00022989"/>
    </source>
</evidence>
<evidence type="ECO:0000256" key="1">
    <source>
        <dbReference type="ARBA" id="ARBA00004479"/>
    </source>
</evidence>
<dbReference type="Proteomes" id="UP001194580">
    <property type="component" value="Unassembled WGS sequence"/>
</dbReference>
<evidence type="ECO:0000256" key="3">
    <source>
        <dbReference type="ARBA" id="ARBA00022729"/>
    </source>
</evidence>
<keyword evidence="2 6" id="KW-0812">Transmembrane</keyword>
<dbReference type="InterPro" id="IPR013320">
    <property type="entry name" value="ConA-like_dom_sf"/>
</dbReference>
<dbReference type="Gene3D" id="2.60.120.200">
    <property type="match status" value="1"/>
</dbReference>
<dbReference type="PROSITE" id="PS51257">
    <property type="entry name" value="PROKAR_LIPOPROTEIN"/>
    <property type="match status" value="1"/>
</dbReference>
<dbReference type="SUPFAM" id="SSF49899">
    <property type="entry name" value="Concanavalin A-like lectins/glucanases"/>
    <property type="match status" value="1"/>
</dbReference>
<evidence type="ECO:0000256" key="6">
    <source>
        <dbReference type="SAM" id="Phobius"/>
    </source>
</evidence>
<sequence>MVFLKKSFALGAIVALFATVSCVQARGDDEDVLEPLRTHSLYMPYIDNDLQNRWFDFGGDTLVNTNRHIRLTQDLPSQGGWLWSRLPLQAANFQVDFQFEVDGKGDGVVGDGFAVWFTKERAETGPVFGNRDRFEGLGIFFDTYANGRHTHSFPYVMAMMGDGKTSYDNDNDGLSNRLGGCEADFRRKLIPTRGRITYNSGSKRLDMELQLNAWDQWTTCFSLPDITLPAPYYLGFTSHTGEVHDNHDIISVTTNIIPKSDNYVAQQRVNNTPPPTSKSSVGTVFKYVAGSGVFVAVVFFVYKAATKSNDMKRF</sequence>
<keyword evidence="5 6" id="KW-0472">Membrane</keyword>
<dbReference type="InterPro" id="IPR005052">
    <property type="entry name" value="Lectin_leg"/>
</dbReference>
<dbReference type="InterPro" id="IPR051136">
    <property type="entry name" value="Intracellular_Lectin-GPT"/>
</dbReference>
<evidence type="ECO:0000256" key="5">
    <source>
        <dbReference type="ARBA" id="ARBA00023136"/>
    </source>
</evidence>
<evidence type="ECO:0000256" key="7">
    <source>
        <dbReference type="SAM" id="SignalP"/>
    </source>
</evidence>
<dbReference type="GO" id="GO:0030134">
    <property type="term" value="C:COPII-coated ER to Golgi transport vesicle"/>
    <property type="evidence" value="ECO:0007669"/>
    <property type="project" value="TreeGrafter"/>
</dbReference>
<gene>
    <name evidence="9" type="ORF">BGZ95_008721</name>
</gene>
<reference evidence="9" key="1">
    <citation type="journal article" date="2020" name="Fungal Divers.">
        <title>Resolving the Mortierellaceae phylogeny through synthesis of multi-gene phylogenetics and phylogenomics.</title>
        <authorList>
            <person name="Vandepol N."/>
            <person name="Liber J."/>
            <person name="Desiro A."/>
            <person name="Na H."/>
            <person name="Kennedy M."/>
            <person name="Barry K."/>
            <person name="Grigoriev I.V."/>
            <person name="Miller A.N."/>
            <person name="O'Donnell K."/>
            <person name="Stajich J.E."/>
            <person name="Bonito G."/>
        </authorList>
    </citation>
    <scope>NUCLEOTIDE SEQUENCE</scope>
    <source>
        <strain evidence="9">NRRL 28262</strain>
    </source>
</reference>